<sequence>MKVAVPVPPRDSAAAARSDSIRGIPDSLATRRARADSIQPPLALSELPPTIGVGQPYRWTRDSLFRTGSLTALDLLDRVPELTGFRTGWLASLQTASVLGDFKRLRVFRDGIELDPVDPRMGGALELHDAQLWQLEEVVIERAAAEVRLHMRTWSVRSTTPATRVDISTGDDDTNLYRGFFGRRFGNGGALQIGAQNFGSGARNRRTGGGGDGLSAFARVGWARGRLSIDAYLSRLDRQRNPTFPFNEADTILVRAESRRDEGYVRIGLGTPDAGPWVQAVANVMRFRLDGTGYVVGVDTTRDAGGVITALDTLVAPDSGASRTQYLLTGGFTRWGVRLSAADRWRVYAGRNWHSPAVRASFDRSWLSVSAFGERGAPDSTLRLDVNGRLQPLPWLAVLGAVSRTTVEYTAGDATRHVARGEVGVRLGRLWLTGGRVIRSGGEVFPPQALSRVPTVDFQAYAANPLPLVTVAEPRANGTVVTLRGRVYKDIVLDVHGTAWDAGGAYRPQYQTRAEVRLETNWLRRFPTGNFGLVLAITDEYRSRTLFPVRSDSSATGVAELFTSASNTLGALLEIRIQQATVSYQIRNALNREYELVPGIRMPRPLSFYGVRWYFFN</sequence>
<comment type="caution">
    <text evidence="1">The sequence shown here is derived from an EMBL/GenBank/DDBJ whole genome shotgun (WGS) entry which is preliminary data.</text>
</comment>
<organism evidence="1 2">
    <name type="scientific">Roseisolibacter agri</name>
    <dbReference type="NCBI Taxonomy" id="2014610"/>
    <lineage>
        <taxon>Bacteria</taxon>
        <taxon>Pseudomonadati</taxon>
        <taxon>Gemmatimonadota</taxon>
        <taxon>Gemmatimonadia</taxon>
        <taxon>Gemmatimonadales</taxon>
        <taxon>Gemmatimonadaceae</taxon>
        <taxon>Roseisolibacter</taxon>
    </lineage>
</organism>
<name>A0AA37QK50_9BACT</name>
<dbReference type="RefSeq" id="WP_284351736.1">
    <property type="nucleotide sequence ID" value="NZ_BRXS01000006.1"/>
</dbReference>
<protein>
    <submittedName>
        <fullName evidence="1">Uncharacterized protein</fullName>
    </submittedName>
</protein>
<evidence type="ECO:0000313" key="2">
    <source>
        <dbReference type="Proteomes" id="UP001161325"/>
    </source>
</evidence>
<keyword evidence="2" id="KW-1185">Reference proteome</keyword>
<proteinExistence type="predicted"/>
<reference evidence="1" key="1">
    <citation type="submission" date="2022-08" db="EMBL/GenBank/DDBJ databases">
        <title>Draft genome sequencing of Roseisolibacter agri AW1220.</title>
        <authorList>
            <person name="Tobiishi Y."/>
            <person name="Tonouchi A."/>
        </authorList>
    </citation>
    <scope>NUCLEOTIDE SEQUENCE</scope>
    <source>
        <strain evidence="1">AW1220</strain>
    </source>
</reference>
<evidence type="ECO:0000313" key="1">
    <source>
        <dbReference type="EMBL" id="GLC27293.1"/>
    </source>
</evidence>
<dbReference type="AlphaFoldDB" id="A0AA37QK50"/>
<dbReference type="Proteomes" id="UP001161325">
    <property type="component" value="Unassembled WGS sequence"/>
</dbReference>
<dbReference type="SUPFAM" id="SSF56935">
    <property type="entry name" value="Porins"/>
    <property type="match status" value="1"/>
</dbReference>
<accession>A0AA37QK50</accession>
<gene>
    <name evidence="1" type="ORF">rosag_38060</name>
</gene>
<dbReference type="EMBL" id="BRXS01000006">
    <property type="protein sequence ID" value="GLC27293.1"/>
    <property type="molecule type" value="Genomic_DNA"/>
</dbReference>